<name>A0ABM5K365_DIAVI</name>
<dbReference type="RefSeq" id="XP_050504630.1">
    <property type="nucleotide sequence ID" value="XM_050648673.1"/>
</dbReference>
<dbReference type="Proteomes" id="UP001652700">
    <property type="component" value="Unplaced"/>
</dbReference>
<sequence length="143" mass="16615">MFRLFPVIVASCFQLTALPVEMWSNILRLLDPLSLLATARSDPRFKRFKIILGDSVIRNNLRNTLDIERRQAEEIIRNHAKSITISREDAKRVFAANASKKIAKKSVNLRHSWEVLKKKPMKIENRKKNQCLSAVKKVFNCRI</sequence>
<organism evidence="3 4">
    <name type="scientific">Diabrotica virgifera virgifera</name>
    <name type="common">western corn rootworm</name>
    <dbReference type="NCBI Taxonomy" id="50390"/>
    <lineage>
        <taxon>Eukaryota</taxon>
        <taxon>Metazoa</taxon>
        <taxon>Ecdysozoa</taxon>
        <taxon>Arthropoda</taxon>
        <taxon>Hexapoda</taxon>
        <taxon>Insecta</taxon>
        <taxon>Pterygota</taxon>
        <taxon>Neoptera</taxon>
        <taxon>Endopterygota</taxon>
        <taxon>Coleoptera</taxon>
        <taxon>Polyphaga</taxon>
        <taxon>Cucujiformia</taxon>
        <taxon>Chrysomeloidea</taxon>
        <taxon>Chrysomelidae</taxon>
        <taxon>Galerucinae</taxon>
        <taxon>Diabroticina</taxon>
        <taxon>Diabroticites</taxon>
        <taxon>Diabrotica</taxon>
    </lineage>
</organism>
<dbReference type="PROSITE" id="PS50181">
    <property type="entry name" value="FBOX"/>
    <property type="match status" value="1"/>
</dbReference>
<dbReference type="SUPFAM" id="SSF81383">
    <property type="entry name" value="F-box domain"/>
    <property type="match status" value="1"/>
</dbReference>
<reference evidence="3" key="1">
    <citation type="submission" date="2025-05" db="UniProtKB">
        <authorList>
            <consortium name="EnsemblMetazoa"/>
        </authorList>
    </citation>
    <scope>IDENTIFICATION</scope>
</reference>
<dbReference type="InterPro" id="IPR001810">
    <property type="entry name" value="F-box_dom"/>
</dbReference>
<keyword evidence="4" id="KW-1185">Reference proteome</keyword>
<dbReference type="InterPro" id="IPR036047">
    <property type="entry name" value="F-box-like_dom_sf"/>
</dbReference>
<evidence type="ECO:0000259" key="2">
    <source>
        <dbReference type="PROSITE" id="PS50181"/>
    </source>
</evidence>
<accession>A0ABM5K365</accession>
<feature type="domain" description="F-box" evidence="2">
    <location>
        <begin position="12"/>
        <end position="60"/>
    </location>
</feature>
<feature type="chain" id="PRO_5045824531" description="F-box domain-containing protein" evidence="1">
    <location>
        <begin position="18"/>
        <end position="143"/>
    </location>
</feature>
<keyword evidence="1" id="KW-0732">Signal</keyword>
<dbReference type="GeneID" id="126883306"/>
<dbReference type="EnsemblMetazoa" id="XM_050648673.1">
    <property type="protein sequence ID" value="XP_050504630.1"/>
    <property type="gene ID" value="LOC126883306"/>
</dbReference>
<evidence type="ECO:0000313" key="4">
    <source>
        <dbReference type="Proteomes" id="UP001652700"/>
    </source>
</evidence>
<proteinExistence type="predicted"/>
<evidence type="ECO:0000313" key="3">
    <source>
        <dbReference type="EnsemblMetazoa" id="XP_050504630.1"/>
    </source>
</evidence>
<protein>
    <recommendedName>
        <fullName evidence="2">F-box domain-containing protein</fullName>
    </recommendedName>
</protein>
<feature type="signal peptide" evidence="1">
    <location>
        <begin position="1"/>
        <end position="17"/>
    </location>
</feature>
<evidence type="ECO:0000256" key="1">
    <source>
        <dbReference type="SAM" id="SignalP"/>
    </source>
</evidence>